<dbReference type="GO" id="GO:1990429">
    <property type="term" value="C:peroxisomal importomer complex"/>
    <property type="evidence" value="ECO:0007669"/>
    <property type="project" value="TreeGrafter"/>
</dbReference>
<evidence type="ECO:0000256" key="7">
    <source>
        <dbReference type="ARBA" id="ARBA00029502"/>
    </source>
</evidence>
<comment type="function">
    <text evidence="10">Component of the PEX13-PEX14 docking complex, a translocon channel that specifically mediates the import of peroxisomal cargo proteins bound to PEX5 receptor. The PEX13-PEX14 docking complex forms a large import pore which can be opened to a diameter of about 9 nm. Mechanistically, PEX5 receptor along with cargo proteins associates with the PEX14 subunit of the PEX13-PEX14 docking complex in the cytosol, leading to the insertion of the receptor into the organelle membrane with the concomitant translocation of the cargo into the peroxisome matrix.</text>
</comment>
<feature type="coiled-coil region" evidence="11">
    <location>
        <begin position="145"/>
        <end position="194"/>
    </location>
</feature>
<feature type="compositionally biased region" description="Polar residues" evidence="12">
    <location>
        <begin position="308"/>
        <end position="341"/>
    </location>
</feature>
<organism evidence="14 15">
    <name type="scientific">Saccharomyces pastorianus</name>
    <name type="common">Lager yeast</name>
    <name type="synonym">Saccharomyces cerevisiae x Saccharomyces eubayanus</name>
    <dbReference type="NCBI Taxonomy" id="27292"/>
    <lineage>
        <taxon>Eukaryota</taxon>
        <taxon>Fungi</taxon>
        <taxon>Dikarya</taxon>
        <taxon>Ascomycota</taxon>
        <taxon>Saccharomycotina</taxon>
        <taxon>Saccharomycetes</taxon>
        <taxon>Saccharomycetales</taxon>
        <taxon>Saccharomycetaceae</taxon>
        <taxon>Saccharomyces</taxon>
    </lineage>
</organism>
<dbReference type="AlphaFoldDB" id="A0A6C1DQU5"/>
<evidence type="ECO:0000313" key="15">
    <source>
        <dbReference type="Proteomes" id="UP000501346"/>
    </source>
</evidence>
<dbReference type="Gene3D" id="1.10.10.10">
    <property type="entry name" value="Winged helix-like DNA-binding domain superfamily/Winged helix DNA-binding domain"/>
    <property type="match status" value="1"/>
</dbReference>
<evidence type="ECO:0000256" key="11">
    <source>
        <dbReference type="SAM" id="Coils"/>
    </source>
</evidence>
<evidence type="ECO:0000256" key="2">
    <source>
        <dbReference type="ARBA" id="ARBA00022448"/>
    </source>
</evidence>
<dbReference type="PANTHER" id="PTHR23058">
    <property type="entry name" value="PEROXISOMAL MEMBRANE PROTEIN PEX14"/>
    <property type="match status" value="1"/>
</dbReference>
<gene>
    <name evidence="14" type="primary">PEX14_1</name>
    <name evidence="14" type="ORF">GRS66_001672</name>
</gene>
<comment type="similarity">
    <text evidence="1 10">Belongs to the peroxin-14 family.</text>
</comment>
<keyword evidence="6 10" id="KW-0576">Peroxisome</keyword>
<sequence length="341" mass="38450">MSDVVSKDRKTLFDSAVSFLKDESIKDAPLLKKIEFLKSKGLTEKEIEIAMKEPKKDGIVGDEVSKKIGSTENRASQDMYLYEAMPPTLPHRDWKDYFVMATATAGLLYGAYEVTRRYVIPNILPEAKSKLEGDKKEIDDQFSKIDTVLNAIEAEQAEFRKKESETLKELSDTIAELKQALVQTTRSREKIEDEFRIVKLEVVNMQNTIDKFVSDNDGMQELNNIQKEMESLKSLMNNRMESGNAQDNRLFSISPNGIPGIDTIPSASEILAKMGMQEESDKEKENGSDANKDDNAVPAWKKAREQTIDSNASIPEWQKNTAANEISVPDWQNGQVEDSIP</sequence>
<dbReference type="InterPro" id="IPR006785">
    <property type="entry name" value="Pex14_N"/>
</dbReference>
<name>A0A6C1DQU5_SACPS</name>
<keyword evidence="5 10" id="KW-0472">Membrane</keyword>
<dbReference type="FunFam" id="1.10.10.10:FF:000547">
    <property type="entry name" value="Peroxisomal membrane protein PEX14"/>
    <property type="match status" value="1"/>
</dbReference>
<keyword evidence="4" id="KW-0811">Translocation</keyword>
<keyword evidence="2 10" id="KW-0813">Transport</keyword>
<feature type="domain" description="Peroxisome membrane anchor protein Pex14p N-terminal" evidence="13">
    <location>
        <begin position="8"/>
        <end position="53"/>
    </location>
</feature>
<evidence type="ECO:0000256" key="8">
    <source>
        <dbReference type="ARBA" id="ARBA00029691"/>
    </source>
</evidence>
<dbReference type="PANTHER" id="PTHR23058:SF0">
    <property type="entry name" value="PEROXISOMAL MEMBRANE PROTEIN PEX14"/>
    <property type="match status" value="1"/>
</dbReference>
<evidence type="ECO:0000313" key="14">
    <source>
        <dbReference type="EMBL" id="QID79408.1"/>
    </source>
</evidence>
<keyword evidence="11" id="KW-0175">Coiled coil</keyword>
<keyword evidence="15" id="KW-1185">Reference proteome</keyword>
<evidence type="ECO:0000256" key="5">
    <source>
        <dbReference type="ARBA" id="ARBA00023136"/>
    </source>
</evidence>
<dbReference type="GO" id="GO:0005778">
    <property type="term" value="C:peroxisomal membrane"/>
    <property type="evidence" value="ECO:0007669"/>
    <property type="project" value="UniProtKB-SubCell"/>
</dbReference>
<dbReference type="EMBL" id="CP048988">
    <property type="protein sequence ID" value="QID79408.1"/>
    <property type="molecule type" value="Genomic_DNA"/>
</dbReference>
<dbReference type="OrthoDB" id="5549158at2759"/>
<dbReference type="GO" id="GO:0016560">
    <property type="term" value="P:protein import into peroxisome matrix, docking"/>
    <property type="evidence" value="ECO:0007669"/>
    <property type="project" value="UniProtKB-UniRule"/>
</dbReference>
<evidence type="ECO:0000256" key="10">
    <source>
        <dbReference type="RuleBase" id="RU367032"/>
    </source>
</evidence>
<dbReference type="Pfam" id="PF04695">
    <property type="entry name" value="Pex14_N"/>
    <property type="match status" value="1"/>
</dbReference>
<evidence type="ECO:0000256" key="6">
    <source>
        <dbReference type="ARBA" id="ARBA00023140"/>
    </source>
</evidence>
<feature type="compositionally biased region" description="Basic and acidic residues" evidence="12">
    <location>
        <begin position="279"/>
        <end position="295"/>
    </location>
</feature>
<protein>
    <recommendedName>
        <fullName evidence="7 10">Peroxisomal membrane protein PEX14</fullName>
    </recommendedName>
    <alternativeName>
        <fullName evidence="8 10">Peroxin-14</fullName>
    </alternativeName>
</protein>
<evidence type="ECO:0000256" key="9">
    <source>
        <dbReference type="ARBA" id="ARBA00046271"/>
    </source>
</evidence>
<dbReference type="GO" id="GO:0005102">
    <property type="term" value="F:signaling receptor binding"/>
    <property type="evidence" value="ECO:0007669"/>
    <property type="project" value="TreeGrafter"/>
</dbReference>
<evidence type="ECO:0000259" key="13">
    <source>
        <dbReference type="Pfam" id="PF04695"/>
    </source>
</evidence>
<keyword evidence="3 10" id="KW-0653">Protein transport</keyword>
<dbReference type="InterPro" id="IPR025655">
    <property type="entry name" value="PEX14"/>
</dbReference>
<dbReference type="Proteomes" id="UP000501346">
    <property type="component" value="Chromosome ScVII"/>
</dbReference>
<evidence type="ECO:0000256" key="4">
    <source>
        <dbReference type="ARBA" id="ARBA00023010"/>
    </source>
</evidence>
<proteinExistence type="inferred from homology"/>
<feature type="region of interest" description="Disordered" evidence="12">
    <location>
        <begin position="276"/>
        <end position="341"/>
    </location>
</feature>
<comment type="subcellular location">
    <subcellularLocation>
        <location evidence="9 10">Peroxisome membrane</location>
    </subcellularLocation>
</comment>
<accession>A0A6C1DQU5</accession>
<evidence type="ECO:0000256" key="1">
    <source>
        <dbReference type="ARBA" id="ARBA00005443"/>
    </source>
</evidence>
<reference evidence="14 15" key="1">
    <citation type="journal article" date="2019" name="BMC Genomics">
        <title>Chromosome level assembly and comparative genome analysis confirm lager-brewing yeasts originated from a single hybridization.</title>
        <authorList>
            <person name="Salazar A.N."/>
            <person name="Gorter de Vries A.R."/>
            <person name="van den Broek M."/>
            <person name="Brouwers N."/>
            <person name="de la Torre Cortes P."/>
            <person name="Kuijpers N.G.A."/>
            <person name="Daran J.G."/>
            <person name="Abeel T."/>
        </authorList>
    </citation>
    <scope>NUCLEOTIDE SEQUENCE [LARGE SCALE GENOMIC DNA]</scope>
    <source>
        <strain evidence="14 15">CBS 1483</strain>
    </source>
</reference>
<dbReference type="InterPro" id="IPR036388">
    <property type="entry name" value="WH-like_DNA-bd_sf"/>
</dbReference>
<evidence type="ECO:0000256" key="12">
    <source>
        <dbReference type="SAM" id="MobiDB-lite"/>
    </source>
</evidence>
<evidence type="ECO:0000256" key="3">
    <source>
        <dbReference type="ARBA" id="ARBA00022927"/>
    </source>
</evidence>